<proteinExistence type="predicted"/>
<keyword evidence="7" id="KW-1185">Reference proteome</keyword>
<dbReference type="GO" id="GO:0000976">
    <property type="term" value="F:transcription cis-regulatory region binding"/>
    <property type="evidence" value="ECO:0007669"/>
    <property type="project" value="TreeGrafter"/>
</dbReference>
<dbReference type="Pfam" id="PF00440">
    <property type="entry name" value="TetR_N"/>
    <property type="match status" value="1"/>
</dbReference>
<feature type="domain" description="HTH tetR-type" evidence="5">
    <location>
        <begin position="22"/>
        <end position="82"/>
    </location>
</feature>
<evidence type="ECO:0000256" key="3">
    <source>
        <dbReference type="ARBA" id="ARBA00023163"/>
    </source>
</evidence>
<reference evidence="7" key="1">
    <citation type="submission" date="2016-10" db="EMBL/GenBank/DDBJ databases">
        <authorList>
            <person name="Varghese N."/>
            <person name="Submissions S."/>
        </authorList>
    </citation>
    <scope>NUCLEOTIDE SEQUENCE [LARGE SCALE GENOMIC DNA]</scope>
    <source>
        <strain evidence="7">DSM 22965</strain>
    </source>
</reference>
<evidence type="ECO:0000313" key="7">
    <source>
        <dbReference type="Proteomes" id="UP000199649"/>
    </source>
</evidence>
<dbReference type="InterPro" id="IPR009057">
    <property type="entry name" value="Homeodomain-like_sf"/>
</dbReference>
<dbReference type="PROSITE" id="PS50977">
    <property type="entry name" value="HTH_TETR_2"/>
    <property type="match status" value="1"/>
</dbReference>
<protein>
    <submittedName>
        <fullName evidence="6">DNA-binding transcriptional regulator, AcrR family</fullName>
    </submittedName>
</protein>
<dbReference type="PRINTS" id="PR00455">
    <property type="entry name" value="HTHTETR"/>
</dbReference>
<dbReference type="OrthoDB" id="7186128at2"/>
<organism evidence="6 7">
    <name type="scientific">Agrococcus carbonis</name>
    <dbReference type="NCBI Taxonomy" id="684552"/>
    <lineage>
        <taxon>Bacteria</taxon>
        <taxon>Bacillati</taxon>
        <taxon>Actinomycetota</taxon>
        <taxon>Actinomycetes</taxon>
        <taxon>Micrococcales</taxon>
        <taxon>Microbacteriaceae</taxon>
        <taxon>Agrococcus</taxon>
    </lineage>
</organism>
<accession>A0A1H1P6U4</accession>
<dbReference type="SUPFAM" id="SSF48498">
    <property type="entry name" value="Tetracyclin repressor-like, C-terminal domain"/>
    <property type="match status" value="1"/>
</dbReference>
<name>A0A1H1P6U4_9MICO</name>
<evidence type="ECO:0000313" key="6">
    <source>
        <dbReference type="EMBL" id="SDS06914.1"/>
    </source>
</evidence>
<evidence type="ECO:0000256" key="4">
    <source>
        <dbReference type="PROSITE-ProRule" id="PRU00335"/>
    </source>
</evidence>
<dbReference type="FunFam" id="1.10.10.60:FF:000141">
    <property type="entry name" value="TetR family transcriptional regulator"/>
    <property type="match status" value="1"/>
</dbReference>
<dbReference type="InterPro" id="IPR039536">
    <property type="entry name" value="TetR_C_Proteobacteria"/>
</dbReference>
<dbReference type="GO" id="GO:0003700">
    <property type="term" value="F:DNA-binding transcription factor activity"/>
    <property type="evidence" value="ECO:0007669"/>
    <property type="project" value="TreeGrafter"/>
</dbReference>
<feature type="DNA-binding region" description="H-T-H motif" evidence="4">
    <location>
        <begin position="45"/>
        <end position="64"/>
    </location>
</feature>
<gene>
    <name evidence="6" type="ORF">SAMN04489719_1467</name>
</gene>
<dbReference type="RefSeq" id="WP_092666403.1">
    <property type="nucleotide sequence ID" value="NZ_LT629734.1"/>
</dbReference>
<dbReference type="InterPro" id="IPR036271">
    <property type="entry name" value="Tet_transcr_reg_TetR-rel_C_sf"/>
</dbReference>
<dbReference type="SUPFAM" id="SSF46689">
    <property type="entry name" value="Homeodomain-like"/>
    <property type="match status" value="1"/>
</dbReference>
<dbReference type="Proteomes" id="UP000199649">
    <property type="component" value="Chromosome I"/>
</dbReference>
<keyword evidence="2 4" id="KW-0238">DNA-binding</keyword>
<evidence type="ECO:0000256" key="2">
    <source>
        <dbReference type="ARBA" id="ARBA00023125"/>
    </source>
</evidence>
<dbReference type="InterPro" id="IPR050109">
    <property type="entry name" value="HTH-type_TetR-like_transc_reg"/>
</dbReference>
<dbReference type="PANTHER" id="PTHR30055:SF146">
    <property type="entry name" value="HTH-TYPE TRANSCRIPTIONAL DUAL REGULATOR CECR"/>
    <property type="match status" value="1"/>
</dbReference>
<dbReference type="STRING" id="684552.SAMN04489719_1467"/>
<dbReference type="GO" id="GO:0045892">
    <property type="term" value="P:negative regulation of DNA-templated transcription"/>
    <property type="evidence" value="ECO:0007669"/>
    <property type="project" value="UniProtKB-ARBA"/>
</dbReference>
<keyword evidence="3" id="KW-0804">Transcription</keyword>
<dbReference type="InterPro" id="IPR001647">
    <property type="entry name" value="HTH_TetR"/>
</dbReference>
<sequence>MSTVDPPALPAPDLAPPQGRSARIHAAVLAAAEEVFLRDGYVGASMDEVARLAGASKQTVYKHFGSKERLFVDLVGSMTTATGDPVGHETTDASADPGEALTALGVAMLDAVLTPRILRLRRLVIGEANRFPDLGRALFEHGPARAVAGLERRLDAWVAAGKLPAHDTAAAAQRFNWLVMGAPLNAAMLLGDDAIPRSAERRAHATEAVAAFLRSIGAPA</sequence>
<keyword evidence="1" id="KW-0805">Transcription regulation</keyword>
<dbReference type="Pfam" id="PF14246">
    <property type="entry name" value="TetR_C_7"/>
    <property type="match status" value="1"/>
</dbReference>
<dbReference type="Gene3D" id="1.10.357.10">
    <property type="entry name" value="Tetracycline Repressor, domain 2"/>
    <property type="match status" value="1"/>
</dbReference>
<dbReference type="PANTHER" id="PTHR30055">
    <property type="entry name" value="HTH-TYPE TRANSCRIPTIONAL REGULATOR RUTR"/>
    <property type="match status" value="1"/>
</dbReference>
<dbReference type="EMBL" id="LT629734">
    <property type="protein sequence ID" value="SDS06914.1"/>
    <property type="molecule type" value="Genomic_DNA"/>
</dbReference>
<evidence type="ECO:0000259" key="5">
    <source>
        <dbReference type="PROSITE" id="PS50977"/>
    </source>
</evidence>
<evidence type="ECO:0000256" key="1">
    <source>
        <dbReference type="ARBA" id="ARBA00023015"/>
    </source>
</evidence>
<dbReference type="AlphaFoldDB" id="A0A1H1P6U4"/>